<sequence>MLGIKKKYLIKEEPADGKPSIHGRTKKNNYNYDNDNTGFCLMSMSELHKPITGTSWRPVKKAAASSIAAVLLLIAGVLVSVGWIDASVFSGVYSYQNIVIGSNSTTSRQKPEFLLECSTDNDQTQTCPRDYPTTTSSDINTSNLTCPSFFRWIHEDLRHWKQTGITQGMIERARKMAHFRLVIVNGRAYVEKFRKSIQTRDKFTLWGILQLLRLYPGRLPDLELMFDCDDRPIVRSLDYQGPDARPPPLFRYCSDESSMDIVFPDWSFWGWAETNIRPWGNLLEEIKKGNQRTKWEDRVPYAYWRGNPTVAPTRKDLMKCNVTDKNNWNTLLYVQDWGRESKQGFKQSNLEDQCTHRYKIYTEGWAWSVSEKYILACDSMTLYIRSQFYDFFIRGMVPLQHYWPIRVNSKCKSLKFAVEWGNLHPHEAKGIGEAAGNFIQEDLKMDNVYDYIFHLLNEYANLLKFKPVIPPAAVELCSETMACQETSTWRKFMEESLVMSPRDATPCAMPPPYKPPELQDFLERKANSTKQVEMWEDQYWLISDKKQ</sequence>
<evidence type="ECO:0000313" key="3">
    <source>
        <dbReference type="EMBL" id="KAE8664942.1"/>
    </source>
</evidence>
<organism evidence="3 4">
    <name type="scientific">Hibiscus syriacus</name>
    <name type="common">Rose of Sharon</name>
    <dbReference type="NCBI Taxonomy" id="106335"/>
    <lineage>
        <taxon>Eukaryota</taxon>
        <taxon>Viridiplantae</taxon>
        <taxon>Streptophyta</taxon>
        <taxon>Embryophyta</taxon>
        <taxon>Tracheophyta</taxon>
        <taxon>Spermatophyta</taxon>
        <taxon>Magnoliopsida</taxon>
        <taxon>eudicotyledons</taxon>
        <taxon>Gunneridae</taxon>
        <taxon>Pentapetalae</taxon>
        <taxon>rosids</taxon>
        <taxon>malvids</taxon>
        <taxon>Malvales</taxon>
        <taxon>Malvaceae</taxon>
        <taxon>Malvoideae</taxon>
        <taxon>Hibiscus</taxon>
    </lineage>
</organism>
<dbReference type="Pfam" id="PF05686">
    <property type="entry name" value="Glyco_transf_90"/>
    <property type="match status" value="1"/>
</dbReference>
<dbReference type="InterPro" id="IPR051091">
    <property type="entry name" value="O-Glucosyltr/Glycosyltrsf_90"/>
</dbReference>
<dbReference type="PANTHER" id="PTHR12203:SF74">
    <property type="entry name" value="GLYCOSYLTRANSFERASE"/>
    <property type="match status" value="1"/>
</dbReference>
<dbReference type="AlphaFoldDB" id="A0A6A2WU48"/>
<gene>
    <name evidence="3" type="ORF">F3Y22_tig00112738pilonHSYRG01160</name>
</gene>
<evidence type="ECO:0000256" key="1">
    <source>
        <dbReference type="SAM" id="Phobius"/>
    </source>
</evidence>
<accession>A0A6A2WU48</accession>
<dbReference type="PANTHER" id="PTHR12203">
    <property type="entry name" value="KDEL LYS-ASP-GLU-LEU CONTAINING - RELATED"/>
    <property type="match status" value="1"/>
</dbReference>
<keyword evidence="1" id="KW-1133">Transmembrane helix</keyword>
<feature type="transmembrane region" description="Helical" evidence="1">
    <location>
        <begin position="62"/>
        <end position="84"/>
    </location>
</feature>
<comment type="caution">
    <text evidence="3">The sequence shown here is derived from an EMBL/GenBank/DDBJ whole genome shotgun (WGS) entry which is preliminary data.</text>
</comment>
<dbReference type="Proteomes" id="UP000436088">
    <property type="component" value="Unassembled WGS sequence"/>
</dbReference>
<evidence type="ECO:0000259" key="2">
    <source>
        <dbReference type="SMART" id="SM00672"/>
    </source>
</evidence>
<protein>
    <submittedName>
        <fullName evidence="3">Adenosine deaminase, putative isoform 1</fullName>
    </submittedName>
</protein>
<reference evidence="3" key="1">
    <citation type="submission" date="2019-09" db="EMBL/GenBank/DDBJ databases">
        <title>Draft genome information of white flower Hibiscus syriacus.</title>
        <authorList>
            <person name="Kim Y.-M."/>
        </authorList>
    </citation>
    <scope>NUCLEOTIDE SEQUENCE [LARGE SCALE GENOMIC DNA]</scope>
    <source>
        <strain evidence="3">YM2019G1</strain>
    </source>
</reference>
<dbReference type="InterPro" id="IPR006598">
    <property type="entry name" value="CAP10"/>
</dbReference>
<dbReference type="SMART" id="SM00672">
    <property type="entry name" value="CAP10"/>
    <property type="match status" value="1"/>
</dbReference>
<keyword evidence="1" id="KW-0812">Transmembrane</keyword>
<evidence type="ECO:0000313" key="4">
    <source>
        <dbReference type="Proteomes" id="UP000436088"/>
    </source>
</evidence>
<dbReference type="OrthoDB" id="202415at2759"/>
<keyword evidence="1" id="KW-0472">Membrane</keyword>
<feature type="domain" description="Glycosyl transferase CAP10" evidence="2">
    <location>
        <begin position="218"/>
        <end position="466"/>
    </location>
</feature>
<keyword evidence="4" id="KW-1185">Reference proteome</keyword>
<proteinExistence type="predicted"/>
<dbReference type="EMBL" id="VEPZ02001641">
    <property type="protein sequence ID" value="KAE8664942.1"/>
    <property type="molecule type" value="Genomic_DNA"/>
</dbReference>
<name>A0A6A2WU48_HIBSY</name>